<reference evidence="3" key="1">
    <citation type="journal article" date="2019" name="Int. J. Syst. Evol. Microbiol.">
        <title>The Global Catalogue of Microorganisms (GCM) 10K type strain sequencing project: providing services to taxonomists for standard genome sequencing and annotation.</title>
        <authorList>
            <consortium name="The Broad Institute Genomics Platform"/>
            <consortium name="The Broad Institute Genome Sequencing Center for Infectious Disease"/>
            <person name="Wu L."/>
            <person name="Ma J."/>
        </authorList>
    </citation>
    <scope>NUCLEOTIDE SEQUENCE [LARGE SCALE GENOMIC DNA]</scope>
    <source>
        <strain evidence="3">JCM 16014</strain>
    </source>
</reference>
<evidence type="ECO:0000313" key="2">
    <source>
        <dbReference type="EMBL" id="GAA2065359.1"/>
    </source>
</evidence>
<dbReference type="CDD" id="cd00077">
    <property type="entry name" value="HDc"/>
    <property type="match status" value="1"/>
</dbReference>
<protein>
    <submittedName>
        <fullName evidence="2">HD domain-containing protein</fullName>
    </submittedName>
</protein>
<organism evidence="2 3">
    <name type="scientific">Catenulispora yoronensis</name>
    <dbReference type="NCBI Taxonomy" id="450799"/>
    <lineage>
        <taxon>Bacteria</taxon>
        <taxon>Bacillati</taxon>
        <taxon>Actinomycetota</taxon>
        <taxon>Actinomycetes</taxon>
        <taxon>Catenulisporales</taxon>
        <taxon>Catenulisporaceae</taxon>
        <taxon>Catenulispora</taxon>
    </lineage>
</organism>
<dbReference type="Proteomes" id="UP001500751">
    <property type="component" value="Unassembled WGS sequence"/>
</dbReference>
<feature type="domain" description="HD" evidence="1">
    <location>
        <begin position="47"/>
        <end position="147"/>
    </location>
</feature>
<keyword evidence="3" id="KW-1185">Reference proteome</keyword>
<proteinExistence type="predicted"/>
<evidence type="ECO:0000313" key="3">
    <source>
        <dbReference type="Proteomes" id="UP001500751"/>
    </source>
</evidence>
<accession>A0ABP5H8K5</accession>
<dbReference type="InterPro" id="IPR003607">
    <property type="entry name" value="HD/PDEase_dom"/>
</dbReference>
<dbReference type="PANTHER" id="PTHR35569:SF1">
    <property type="entry name" value="CYANAMIDE HYDRATASE DDI2-RELATED"/>
    <property type="match status" value="1"/>
</dbReference>
<gene>
    <name evidence="2" type="ORF">GCM10009839_91230</name>
</gene>
<name>A0ABP5H8K5_9ACTN</name>
<dbReference type="SUPFAM" id="SSF109604">
    <property type="entry name" value="HD-domain/PDEase-like"/>
    <property type="match status" value="1"/>
</dbReference>
<evidence type="ECO:0000259" key="1">
    <source>
        <dbReference type="Pfam" id="PF01966"/>
    </source>
</evidence>
<dbReference type="RefSeq" id="WP_344672021.1">
    <property type="nucleotide sequence ID" value="NZ_BAAAQN010000102.1"/>
</dbReference>
<sequence length="231" mass="25239">MTSTSPENPVIPRPDRLALPDLLAFPDTPAARQACEYVRAHVSEPTANHSFRSYLFGMLIADHEGIRPGPDFEPELLFLACVLHDLGTSPLAPGRQRFELDGADLAAELLTGHGFAAREVDLVWEAIALHSTPAIPERRGPIAALTRRGVGMDFGRAAEIVTEAQATEIHAHFPRLRMASTLADEIVRHAARGPENAPRMAIAAEIIRERSEDPDELSGMERMALASRWGC</sequence>
<comment type="caution">
    <text evidence="2">The sequence shown here is derived from an EMBL/GenBank/DDBJ whole genome shotgun (WGS) entry which is preliminary data.</text>
</comment>
<dbReference type="EMBL" id="BAAAQN010000102">
    <property type="protein sequence ID" value="GAA2065359.1"/>
    <property type="molecule type" value="Genomic_DNA"/>
</dbReference>
<dbReference type="Gene3D" id="1.10.3210.10">
    <property type="entry name" value="Hypothetical protein af1432"/>
    <property type="match status" value="1"/>
</dbReference>
<dbReference type="PANTHER" id="PTHR35569">
    <property type="entry name" value="CYANAMIDE HYDRATASE DDI2-RELATED"/>
    <property type="match status" value="1"/>
</dbReference>
<dbReference type="InterPro" id="IPR006674">
    <property type="entry name" value="HD_domain"/>
</dbReference>
<dbReference type="Pfam" id="PF01966">
    <property type="entry name" value="HD"/>
    <property type="match status" value="1"/>
</dbReference>